<dbReference type="GO" id="GO:1990281">
    <property type="term" value="C:efflux pump complex"/>
    <property type="evidence" value="ECO:0007669"/>
    <property type="project" value="TreeGrafter"/>
</dbReference>
<evidence type="ECO:0000259" key="5">
    <source>
        <dbReference type="Pfam" id="PF25954"/>
    </source>
</evidence>
<dbReference type="Gene3D" id="2.40.50.100">
    <property type="match status" value="1"/>
</dbReference>
<dbReference type="OrthoDB" id="9806939at2"/>
<accession>A0A4P6UY63</accession>
<dbReference type="InterPro" id="IPR006143">
    <property type="entry name" value="RND_pump_MFP"/>
</dbReference>
<feature type="region of interest" description="Disordered" evidence="3">
    <location>
        <begin position="30"/>
        <end position="52"/>
    </location>
</feature>
<keyword evidence="2" id="KW-0175">Coiled coil</keyword>
<evidence type="ECO:0000259" key="4">
    <source>
        <dbReference type="Pfam" id="PF25917"/>
    </source>
</evidence>
<dbReference type="PANTHER" id="PTHR30469">
    <property type="entry name" value="MULTIDRUG RESISTANCE PROTEIN MDTA"/>
    <property type="match status" value="1"/>
</dbReference>
<dbReference type="GO" id="GO:0015562">
    <property type="term" value="F:efflux transmembrane transporter activity"/>
    <property type="evidence" value="ECO:0007669"/>
    <property type="project" value="TreeGrafter"/>
</dbReference>
<dbReference type="SUPFAM" id="SSF111369">
    <property type="entry name" value="HlyD-like secretion proteins"/>
    <property type="match status" value="1"/>
</dbReference>
<protein>
    <submittedName>
        <fullName evidence="6">Efflux RND transporter periplasmic adaptor subunit</fullName>
    </submittedName>
</protein>
<dbReference type="InterPro" id="IPR058625">
    <property type="entry name" value="MdtA-like_BSH"/>
</dbReference>
<dbReference type="RefSeq" id="WP_131614945.1">
    <property type="nucleotide sequence ID" value="NZ_CP036532.1"/>
</dbReference>
<evidence type="ECO:0000256" key="3">
    <source>
        <dbReference type="SAM" id="MobiDB-lite"/>
    </source>
</evidence>
<name>A0A4P6UY63_9HYPH</name>
<gene>
    <name evidence="6" type="ORF">E0E05_00730</name>
</gene>
<dbReference type="AlphaFoldDB" id="A0A4P6UY63"/>
<dbReference type="NCBIfam" id="TIGR01730">
    <property type="entry name" value="RND_mfp"/>
    <property type="match status" value="1"/>
</dbReference>
<evidence type="ECO:0000313" key="7">
    <source>
        <dbReference type="Proteomes" id="UP000293719"/>
    </source>
</evidence>
<evidence type="ECO:0000256" key="1">
    <source>
        <dbReference type="ARBA" id="ARBA00009477"/>
    </source>
</evidence>
<sequence>MKAHRYAAILVFIASAAWVLTGDFSFVGSATGQDSEESAPVEQTEPATTDEDAAARSLQSVAVAVIPSIDHTRTVRVSGVTQADKRTDITARAGGIISELPVEQGDRVEAGETIARIAPEGRDAAVRSAEAALEQARAEFTAREQLVENGTLPRLQLEQQRSALRLAESQYEATVAELERLEITAPFGGVVDAVMVERGGAVNQGTPVANLISLDPIIGVGEVNESDLRTIEVGGDAQLRLVTGETITGTIRYISRDAQPSTRTFTVEVEAANPDLAVPAGMTAEVILRGEPVVATPVPRSIVTLNDAGELGVRAVDADDQVVFYPIDLVDDSTDALLLGGIPRGARVIVVGQNLVSDGQRVEPVEAESEVIERLIAEATGGAASQ</sequence>
<comment type="similarity">
    <text evidence="1">Belongs to the membrane fusion protein (MFP) (TC 8.A.1) family.</text>
</comment>
<proteinExistence type="inferred from homology"/>
<dbReference type="Gene3D" id="1.10.287.470">
    <property type="entry name" value="Helix hairpin bin"/>
    <property type="match status" value="1"/>
</dbReference>
<feature type="domain" description="Multidrug resistance protein MdtA-like barrel-sandwich hybrid" evidence="4">
    <location>
        <begin position="87"/>
        <end position="212"/>
    </location>
</feature>
<dbReference type="Gene3D" id="2.40.30.170">
    <property type="match status" value="1"/>
</dbReference>
<dbReference type="KEGG" id="rpod:E0E05_00730"/>
<feature type="domain" description="CusB-like beta-barrel" evidence="5">
    <location>
        <begin position="222"/>
        <end position="291"/>
    </location>
</feature>
<evidence type="ECO:0000313" key="6">
    <source>
        <dbReference type="EMBL" id="QBK29244.1"/>
    </source>
</evidence>
<feature type="coiled-coil region" evidence="2">
    <location>
        <begin position="157"/>
        <end position="184"/>
    </location>
</feature>
<dbReference type="PANTHER" id="PTHR30469:SF29">
    <property type="entry name" value="BLR2860 PROTEIN"/>
    <property type="match status" value="1"/>
</dbReference>
<dbReference type="Pfam" id="PF25917">
    <property type="entry name" value="BSH_RND"/>
    <property type="match status" value="1"/>
</dbReference>
<dbReference type="Proteomes" id="UP000293719">
    <property type="component" value="Chromosome"/>
</dbReference>
<reference evidence="6 7" key="1">
    <citation type="journal article" date="2017" name="Int. J. Syst. Evol. Microbiol.">
        <title>Roseitalea porphyridii gen. nov., sp. nov., isolated from a red alga, and reclassification of Hoeflea suaedae Chung et al. 2013 as Pseudohoeflea suaedae gen. nov., comb. nov.</title>
        <authorList>
            <person name="Hyeon J.W."/>
            <person name="Jeong S.E."/>
            <person name="Baek K."/>
            <person name="Jeon C.O."/>
        </authorList>
    </citation>
    <scope>NUCLEOTIDE SEQUENCE [LARGE SCALE GENOMIC DNA]</scope>
    <source>
        <strain evidence="6 7">MA7-20</strain>
    </source>
</reference>
<organism evidence="6 7">
    <name type="scientific">Roseitalea porphyridii</name>
    <dbReference type="NCBI Taxonomy" id="1852022"/>
    <lineage>
        <taxon>Bacteria</taxon>
        <taxon>Pseudomonadati</taxon>
        <taxon>Pseudomonadota</taxon>
        <taxon>Alphaproteobacteria</taxon>
        <taxon>Hyphomicrobiales</taxon>
        <taxon>Ahrensiaceae</taxon>
        <taxon>Roseitalea</taxon>
    </lineage>
</organism>
<keyword evidence="7" id="KW-1185">Reference proteome</keyword>
<evidence type="ECO:0000256" key="2">
    <source>
        <dbReference type="SAM" id="Coils"/>
    </source>
</evidence>
<dbReference type="InterPro" id="IPR058792">
    <property type="entry name" value="Beta-barrel_RND_2"/>
</dbReference>
<dbReference type="EMBL" id="CP036532">
    <property type="protein sequence ID" value="QBK29244.1"/>
    <property type="molecule type" value="Genomic_DNA"/>
</dbReference>
<dbReference type="Pfam" id="PF25954">
    <property type="entry name" value="Beta-barrel_RND_2"/>
    <property type="match status" value="1"/>
</dbReference>
<dbReference type="Gene3D" id="2.40.420.20">
    <property type="match status" value="1"/>
</dbReference>
<dbReference type="GeneID" id="90765804"/>